<sequence>MEIIGELMKDNTQLKLDITQLKDDNSQLKLDNENLKSQLENRVEDRLQYLEAVTRQIVPTSCETLARLGVTRSGTYLVDPDGVLRGDQPIQVFCDMVTDTASTYVLHNSMEATEIYHCPDPGCYARRVTYDASIKQMQALIDQSESCEQQIRYDCFSAALTSGDTHYAWWVGRHGDPQHYWDGSHAGEHVCSCGLTSDCVNSAKACNCDAEAHQWESDFGVITNGSILPITELRFGGLQVEGQRAKHTLGALVCRGHTPSSNPIPTWDSKRALVPESLKKAFISMPIANQIASVQQGQFLSMGQR</sequence>
<dbReference type="InterPro" id="IPR036056">
    <property type="entry name" value="Fibrinogen-like_C"/>
</dbReference>
<dbReference type="SUPFAM" id="SSF56496">
    <property type="entry name" value="Fibrinogen C-terminal domain-like"/>
    <property type="match status" value="1"/>
</dbReference>
<evidence type="ECO:0000313" key="3">
    <source>
        <dbReference type="Proteomes" id="UP000677054"/>
    </source>
</evidence>
<dbReference type="EMBL" id="CAJPEV010004810">
    <property type="protein sequence ID" value="CAG0902341.1"/>
    <property type="molecule type" value="Genomic_DNA"/>
</dbReference>
<proteinExistence type="predicted"/>
<gene>
    <name evidence="2" type="ORF">DSTB1V02_LOCUS12515</name>
</gene>
<dbReference type="Proteomes" id="UP000677054">
    <property type="component" value="Unassembled WGS sequence"/>
</dbReference>
<dbReference type="EMBL" id="LR904327">
    <property type="protein sequence ID" value="CAD7252760.1"/>
    <property type="molecule type" value="Genomic_DNA"/>
</dbReference>
<reference evidence="2" key="1">
    <citation type="submission" date="2020-11" db="EMBL/GenBank/DDBJ databases">
        <authorList>
            <person name="Tran Van P."/>
        </authorList>
    </citation>
    <scope>NUCLEOTIDE SEQUENCE</scope>
</reference>
<accession>A0A7R9FRY1</accession>
<name>A0A7R9FRY1_9CRUS</name>
<dbReference type="Gene3D" id="2.60.120.1000">
    <property type="match status" value="1"/>
</dbReference>
<keyword evidence="3" id="KW-1185">Reference proteome</keyword>
<dbReference type="Gene3D" id="1.20.5.170">
    <property type="match status" value="1"/>
</dbReference>
<keyword evidence="1" id="KW-0175">Coiled coil</keyword>
<evidence type="ECO:0000256" key="1">
    <source>
        <dbReference type="SAM" id="Coils"/>
    </source>
</evidence>
<dbReference type="AlphaFoldDB" id="A0A7R9FRY1"/>
<evidence type="ECO:0000313" key="2">
    <source>
        <dbReference type="EMBL" id="CAD7252760.1"/>
    </source>
</evidence>
<feature type="coiled-coil region" evidence="1">
    <location>
        <begin position="4"/>
        <end position="45"/>
    </location>
</feature>
<organism evidence="2">
    <name type="scientific">Darwinula stevensoni</name>
    <dbReference type="NCBI Taxonomy" id="69355"/>
    <lineage>
        <taxon>Eukaryota</taxon>
        <taxon>Metazoa</taxon>
        <taxon>Ecdysozoa</taxon>
        <taxon>Arthropoda</taxon>
        <taxon>Crustacea</taxon>
        <taxon>Oligostraca</taxon>
        <taxon>Ostracoda</taxon>
        <taxon>Podocopa</taxon>
        <taxon>Podocopida</taxon>
        <taxon>Darwinulocopina</taxon>
        <taxon>Darwinuloidea</taxon>
        <taxon>Darwinulidae</taxon>
        <taxon>Darwinula</taxon>
    </lineage>
</organism>
<dbReference type="OrthoDB" id="5989513at2759"/>
<protein>
    <submittedName>
        <fullName evidence="2">Uncharacterized protein</fullName>
    </submittedName>
</protein>